<dbReference type="AlphaFoldDB" id="A0A6J7P724"/>
<reference evidence="1" key="1">
    <citation type="submission" date="2020-05" db="EMBL/GenBank/DDBJ databases">
        <authorList>
            <person name="Chiriac C."/>
            <person name="Salcher M."/>
            <person name="Ghai R."/>
            <person name="Kavagutti S V."/>
        </authorList>
    </citation>
    <scope>NUCLEOTIDE SEQUENCE</scope>
</reference>
<sequence length="53" mass="5955">MRRDFSSVLRAHGYDLQAAVTASETASDYSPLERARDFAGAARWNLQAMLSRH</sequence>
<proteinExistence type="predicted"/>
<accession>A0A6J7P724</accession>
<protein>
    <submittedName>
        <fullName evidence="1">Unannotated protein</fullName>
    </submittedName>
</protein>
<dbReference type="EMBL" id="CAFBOZ010000077">
    <property type="protein sequence ID" value="CAB5001380.1"/>
    <property type="molecule type" value="Genomic_DNA"/>
</dbReference>
<organism evidence="1">
    <name type="scientific">freshwater metagenome</name>
    <dbReference type="NCBI Taxonomy" id="449393"/>
    <lineage>
        <taxon>unclassified sequences</taxon>
        <taxon>metagenomes</taxon>
        <taxon>ecological metagenomes</taxon>
    </lineage>
</organism>
<gene>
    <name evidence="1" type="ORF">UFOPK3992_00664</name>
</gene>
<evidence type="ECO:0000313" key="1">
    <source>
        <dbReference type="EMBL" id="CAB5001380.1"/>
    </source>
</evidence>
<name>A0A6J7P724_9ZZZZ</name>